<dbReference type="PANTHER" id="PTHR10784">
    <property type="entry name" value="TRANSLATION INITIATION FACTOR 6"/>
    <property type="match status" value="1"/>
</dbReference>
<evidence type="ECO:0000256" key="2">
    <source>
        <dbReference type="ARBA" id="ARBA00022917"/>
    </source>
</evidence>
<gene>
    <name evidence="3" type="ORF">SDC9_18359</name>
</gene>
<dbReference type="NCBIfam" id="TIGR00323">
    <property type="entry name" value="eIF-6"/>
    <property type="match status" value="1"/>
</dbReference>
<sequence length="222" mass="23424">MDPTLSLNGDPNIGVYARVFEDLAVVPVEAPKEFRDKIAEALDVEVIETFIQGSSVIGLLLTGNSRGFVVSGLIQDSELEILQEYGDCLLLGEEMNAAGNVILTNDSFAVVHPDMSSAMREMVADFLKVKIIPMSFAGVGTVGMTCACTNAGILLPARSSPEEIEKLERSIDNADVAIGTGSVNMGSGLIGTGLLINSKGYLAGNATTGYELGRIEDVFGFL</sequence>
<keyword evidence="1" id="KW-0396">Initiation factor</keyword>
<proteinExistence type="inferred from homology"/>
<organism evidence="3">
    <name type="scientific">bioreactor metagenome</name>
    <dbReference type="NCBI Taxonomy" id="1076179"/>
    <lineage>
        <taxon>unclassified sequences</taxon>
        <taxon>metagenomes</taxon>
        <taxon>ecological metagenomes</taxon>
    </lineage>
</organism>
<dbReference type="InterPro" id="IPR002769">
    <property type="entry name" value="eIF6"/>
</dbReference>
<dbReference type="HAMAP" id="MF_00032">
    <property type="entry name" value="eIF_6"/>
    <property type="match status" value="1"/>
</dbReference>
<evidence type="ECO:0000256" key="1">
    <source>
        <dbReference type="ARBA" id="ARBA00022540"/>
    </source>
</evidence>
<keyword evidence="2" id="KW-0648">Protein biosynthesis</keyword>
<dbReference type="SMART" id="SM00654">
    <property type="entry name" value="eIF6"/>
    <property type="match status" value="1"/>
</dbReference>
<dbReference type="EMBL" id="VSSQ01000067">
    <property type="protein sequence ID" value="MPL72574.1"/>
    <property type="molecule type" value="Genomic_DNA"/>
</dbReference>
<dbReference type="AlphaFoldDB" id="A0A644U039"/>
<name>A0A644U039_9ZZZZ</name>
<protein>
    <recommendedName>
        <fullName evidence="4">Translation initiation factor 6</fullName>
    </recommendedName>
</protein>
<comment type="caution">
    <text evidence="3">The sequence shown here is derived from an EMBL/GenBank/DDBJ whole genome shotgun (WGS) entry which is preliminary data.</text>
</comment>
<evidence type="ECO:0008006" key="4">
    <source>
        <dbReference type="Google" id="ProtNLM"/>
    </source>
</evidence>
<evidence type="ECO:0000313" key="3">
    <source>
        <dbReference type="EMBL" id="MPL72574.1"/>
    </source>
</evidence>
<dbReference type="NCBIfam" id="NF003132">
    <property type="entry name" value="PRK04046.2-4"/>
    <property type="match status" value="1"/>
</dbReference>
<dbReference type="GO" id="GO:0003743">
    <property type="term" value="F:translation initiation factor activity"/>
    <property type="evidence" value="ECO:0007669"/>
    <property type="project" value="UniProtKB-KW"/>
</dbReference>
<dbReference type="GO" id="GO:0042256">
    <property type="term" value="P:cytosolic ribosome assembly"/>
    <property type="evidence" value="ECO:0007669"/>
    <property type="project" value="InterPro"/>
</dbReference>
<dbReference type="Pfam" id="PF01912">
    <property type="entry name" value="eIF-6"/>
    <property type="match status" value="1"/>
</dbReference>
<dbReference type="GO" id="GO:0043022">
    <property type="term" value="F:ribosome binding"/>
    <property type="evidence" value="ECO:0007669"/>
    <property type="project" value="InterPro"/>
</dbReference>
<dbReference type="Gene3D" id="3.75.10.10">
    <property type="entry name" value="L-arginine/glycine Amidinotransferase, Chain A"/>
    <property type="match status" value="1"/>
</dbReference>
<accession>A0A644U039</accession>
<dbReference type="SUPFAM" id="SSF55909">
    <property type="entry name" value="Pentein"/>
    <property type="match status" value="1"/>
</dbReference>
<reference evidence="3" key="1">
    <citation type="submission" date="2019-08" db="EMBL/GenBank/DDBJ databases">
        <authorList>
            <person name="Kucharzyk K."/>
            <person name="Murdoch R.W."/>
            <person name="Higgins S."/>
            <person name="Loffler F."/>
        </authorList>
    </citation>
    <scope>NUCLEOTIDE SEQUENCE</scope>
</reference>